<name>A0A192A885_9RALS</name>
<dbReference type="AlphaFoldDB" id="A0A192A885"/>
<accession>A0A192A885</accession>
<dbReference type="InterPro" id="IPR010982">
    <property type="entry name" value="Lambda_DNA-bd_dom_sf"/>
</dbReference>
<organism evidence="1 2">
    <name type="scientific">Ralstonia insidiosa</name>
    <dbReference type="NCBI Taxonomy" id="190721"/>
    <lineage>
        <taxon>Bacteria</taxon>
        <taxon>Pseudomonadati</taxon>
        <taxon>Pseudomonadota</taxon>
        <taxon>Betaproteobacteria</taxon>
        <taxon>Burkholderiales</taxon>
        <taxon>Burkholderiaceae</taxon>
        <taxon>Ralstonia</taxon>
    </lineage>
</organism>
<geneLocation type="plasmid" evidence="2">
    <name>pri-2</name>
</geneLocation>
<dbReference type="Gene3D" id="1.10.260.40">
    <property type="entry name" value="lambda repressor-like DNA-binding domains"/>
    <property type="match status" value="1"/>
</dbReference>
<dbReference type="Proteomes" id="UP000078572">
    <property type="component" value="Plasmid pRI-2"/>
</dbReference>
<evidence type="ECO:0000313" key="2">
    <source>
        <dbReference type="Proteomes" id="UP000078572"/>
    </source>
</evidence>
<dbReference type="SUPFAM" id="SSF47413">
    <property type="entry name" value="lambda repressor-like DNA-binding domains"/>
    <property type="match status" value="1"/>
</dbReference>
<keyword evidence="2" id="KW-1185">Reference proteome</keyword>
<sequence>MLSERIETILRETGTKIGVLGDVAGVSSGTASMWLTGQIKSIKLQYAIKIQRKYGYNATWIVLGEGPKTLVPQSNDLSPTIQALALRVGALSSQRRARIESIISAWLVDAEQLDKLEAIEQGSNPALAAKSAHRLPK</sequence>
<proteinExistence type="predicted"/>
<dbReference type="EMBL" id="CP016025">
    <property type="protein sequence ID" value="ANJ76604.1"/>
    <property type="molecule type" value="Genomic_DNA"/>
</dbReference>
<keyword evidence="1" id="KW-0614">Plasmid</keyword>
<gene>
    <name evidence="1" type="ORF">A9Y76_28760</name>
</gene>
<reference evidence="2" key="1">
    <citation type="submission" date="2016-06" db="EMBL/GenBank/DDBJ databases">
        <authorList>
            <person name="Xu Y."/>
            <person name="Nagy A."/>
            <person name="Yan X."/>
            <person name="Kim S.W."/>
            <person name="Haley B."/>
            <person name="Liu N.T."/>
            <person name="Nou X."/>
        </authorList>
    </citation>
    <scope>NUCLEOTIDE SEQUENCE [LARGE SCALE GENOMIC DNA]</scope>
    <source>
        <strain evidence="2">ATCC 49129</strain>
        <plasmid evidence="2">pri-2</plasmid>
    </source>
</reference>
<dbReference type="PROSITE" id="PS50943">
    <property type="entry name" value="HTH_CROC1"/>
    <property type="match status" value="1"/>
</dbReference>
<protein>
    <submittedName>
        <fullName evidence="1">Uncharacterized protein</fullName>
    </submittedName>
</protein>
<evidence type="ECO:0000313" key="1">
    <source>
        <dbReference type="EMBL" id="ANJ76604.1"/>
    </source>
</evidence>
<dbReference type="InterPro" id="IPR001387">
    <property type="entry name" value="Cro/C1-type_HTH"/>
</dbReference>
<dbReference type="GO" id="GO:0003677">
    <property type="term" value="F:DNA binding"/>
    <property type="evidence" value="ECO:0007669"/>
    <property type="project" value="InterPro"/>
</dbReference>
<dbReference type="OrthoDB" id="9791537at2"/>